<evidence type="ECO:0000256" key="8">
    <source>
        <dbReference type="ARBA" id="ARBA00022989"/>
    </source>
</evidence>
<dbReference type="PROSITE" id="PS52015">
    <property type="entry name" value="TONB_CTD"/>
    <property type="match status" value="1"/>
</dbReference>
<keyword evidence="9 11" id="KW-0472">Membrane</keyword>
<dbReference type="GO" id="GO:0031992">
    <property type="term" value="F:energy transducer activity"/>
    <property type="evidence" value="ECO:0007669"/>
    <property type="project" value="TreeGrafter"/>
</dbReference>
<feature type="compositionally biased region" description="Polar residues" evidence="10">
    <location>
        <begin position="136"/>
        <end position="145"/>
    </location>
</feature>
<evidence type="ECO:0000256" key="5">
    <source>
        <dbReference type="ARBA" id="ARBA00022519"/>
    </source>
</evidence>
<evidence type="ECO:0000256" key="1">
    <source>
        <dbReference type="ARBA" id="ARBA00004383"/>
    </source>
</evidence>
<dbReference type="EMBL" id="AAOE01000001">
    <property type="protein sequence ID" value="EAR11353.1"/>
    <property type="molecule type" value="Genomic_DNA"/>
</dbReference>
<evidence type="ECO:0000259" key="12">
    <source>
        <dbReference type="PROSITE" id="PS52015"/>
    </source>
</evidence>
<dbReference type="RefSeq" id="WP_008044957.1">
    <property type="nucleotide sequence ID" value="NZ_CH724151.1"/>
</dbReference>
<keyword evidence="6 11" id="KW-0812">Transmembrane</keyword>
<dbReference type="GO" id="GO:0098797">
    <property type="term" value="C:plasma membrane protein complex"/>
    <property type="evidence" value="ECO:0007669"/>
    <property type="project" value="TreeGrafter"/>
</dbReference>
<evidence type="ECO:0000256" key="10">
    <source>
        <dbReference type="SAM" id="MobiDB-lite"/>
    </source>
</evidence>
<organism evidence="13 14">
    <name type="scientific">Reinekea blandensis MED297</name>
    <dbReference type="NCBI Taxonomy" id="314283"/>
    <lineage>
        <taxon>Bacteria</taxon>
        <taxon>Pseudomonadati</taxon>
        <taxon>Pseudomonadota</taxon>
        <taxon>Gammaproteobacteria</taxon>
        <taxon>Oceanospirillales</taxon>
        <taxon>Saccharospirillaceae</taxon>
        <taxon>Reinekea</taxon>
    </lineage>
</organism>
<reference evidence="13 14" key="1">
    <citation type="submission" date="2006-02" db="EMBL/GenBank/DDBJ databases">
        <authorList>
            <person name="Pinhassi J."/>
            <person name="Pedros-Alio C."/>
            <person name="Ferriera S."/>
            <person name="Johnson J."/>
            <person name="Kravitz S."/>
            <person name="Halpern A."/>
            <person name="Remington K."/>
            <person name="Beeson K."/>
            <person name="Tran B."/>
            <person name="Rogers Y.-H."/>
            <person name="Friedman R."/>
            <person name="Venter J.C."/>
        </authorList>
    </citation>
    <scope>NUCLEOTIDE SEQUENCE [LARGE SCALE GENOMIC DNA]</scope>
    <source>
        <strain evidence="13 14">MED297</strain>
    </source>
</reference>
<keyword evidence="8 11" id="KW-1133">Transmembrane helix</keyword>
<accession>A4B9Q2</accession>
<feature type="domain" description="TonB C-terminal" evidence="12">
    <location>
        <begin position="213"/>
        <end position="301"/>
    </location>
</feature>
<dbReference type="GO" id="GO:0015031">
    <property type="term" value="P:protein transport"/>
    <property type="evidence" value="ECO:0007669"/>
    <property type="project" value="UniProtKB-KW"/>
</dbReference>
<protein>
    <submittedName>
        <fullName evidence="13">TonB protein</fullName>
    </submittedName>
</protein>
<dbReference type="AlphaFoldDB" id="A4B9Q2"/>
<feature type="region of interest" description="Disordered" evidence="10">
    <location>
        <begin position="128"/>
        <end position="202"/>
    </location>
</feature>
<evidence type="ECO:0000256" key="3">
    <source>
        <dbReference type="ARBA" id="ARBA00022448"/>
    </source>
</evidence>
<dbReference type="SUPFAM" id="SSF74653">
    <property type="entry name" value="TolA/TonB C-terminal domain"/>
    <property type="match status" value="1"/>
</dbReference>
<dbReference type="InterPro" id="IPR006260">
    <property type="entry name" value="TonB/TolA_C"/>
</dbReference>
<dbReference type="HOGENOM" id="CLU_924000_0_0_6"/>
<comment type="subcellular location">
    <subcellularLocation>
        <location evidence="1">Cell inner membrane</location>
        <topology evidence="1">Single-pass membrane protein</topology>
        <orientation evidence="1">Periplasmic side</orientation>
    </subcellularLocation>
</comment>
<name>A4B9Q2_9GAMM</name>
<comment type="similarity">
    <text evidence="2">Belongs to the TonB family.</text>
</comment>
<comment type="caution">
    <text evidence="13">The sequence shown here is derived from an EMBL/GenBank/DDBJ whole genome shotgun (WGS) entry which is preliminary data.</text>
</comment>
<evidence type="ECO:0000256" key="11">
    <source>
        <dbReference type="SAM" id="Phobius"/>
    </source>
</evidence>
<feature type="compositionally biased region" description="Low complexity" evidence="10">
    <location>
        <begin position="181"/>
        <end position="192"/>
    </location>
</feature>
<evidence type="ECO:0000313" key="14">
    <source>
        <dbReference type="Proteomes" id="UP000005953"/>
    </source>
</evidence>
<keyword evidence="5" id="KW-0997">Cell inner membrane</keyword>
<feature type="region of interest" description="Disordered" evidence="10">
    <location>
        <begin position="62"/>
        <end position="92"/>
    </location>
</feature>
<keyword evidence="3" id="KW-0813">Transport</keyword>
<keyword evidence="7" id="KW-0653">Protein transport</keyword>
<dbReference type="Proteomes" id="UP000005953">
    <property type="component" value="Unassembled WGS sequence"/>
</dbReference>
<sequence length="301" mass="31938">MVNHEQSNRFPALAIFLLLSLLGHLWLMMLWTPLPAEPTMPAASSTSVSLSIRAGKKLPAIPEPVPAESLPAAEPVPEPVSAPPESPVTELPADVVEPSEPLTPEIAPAPQTKTEPVVTAMQSEVAISDAEDEQSMESSPSTTPDNVAESHKAETETSTPTVPEALEPDTPSESSTPAVDETTGAATTSSEAEPSDDLVSAKGFSDPTIMPATLTPARYAGPTPRVITPPDALRRRLRGTVVLGGFVDAEGKLNQVRILESSGHELLDEAASEQAPQWQYQPARNGTIVEGQWVRIPVTFR</sequence>
<dbReference type="NCBIfam" id="TIGR01352">
    <property type="entry name" value="tonB_Cterm"/>
    <property type="match status" value="1"/>
</dbReference>
<dbReference type="STRING" id="314283.MED297_20737"/>
<dbReference type="Pfam" id="PF03544">
    <property type="entry name" value="TonB_C"/>
    <property type="match status" value="1"/>
</dbReference>
<keyword evidence="14" id="KW-1185">Reference proteome</keyword>
<evidence type="ECO:0000256" key="6">
    <source>
        <dbReference type="ARBA" id="ARBA00022692"/>
    </source>
</evidence>
<evidence type="ECO:0000256" key="9">
    <source>
        <dbReference type="ARBA" id="ARBA00023136"/>
    </source>
</evidence>
<dbReference type="InterPro" id="IPR037682">
    <property type="entry name" value="TonB_C"/>
</dbReference>
<dbReference type="Gene3D" id="3.30.1150.10">
    <property type="match status" value="1"/>
</dbReference>
<dbReference type="PANTHER" id="PTHR33446">
    <property type="entry name" value="PROTEIN TONB-RELATED"/>
    <property type="match status" value="1"/>
</dbReference>
<gene>
    <name evidence="13" type="ORF">MED297_20737</name>
</gene>
<dbReference type="OrthoDB" id="9792439at2"/>
<dbReference type="PANTHER" id="PTHR33446:SF2">
    <property type="entry name" value="PROTEIN TONB"/>
    <property type="match status" value="1"/>
</dbReference>
<dbReference type="GO" id="GO:0055085">
    <property type="term" value="P:transmembrane transport"/>
    <property type="evidence" value="ECO:0007669"/>
    <property type="project" value="InterPro"/>
</dbReference>
<keyword evidence="4" id="KW-1003">Cell membrane</keyword>
<dbReference type="InterPro" id="IPR051045">
    <property type="entry name" value="TonB-dependent_transducer"/>
</dbReference>
<feature type="transmembrane region" description="Helical" evidence="11">
    <location>
        <begin position="12"/>
        <end position="31"/>
    </location>
</feature>
<evidence type="ECO:0000256" key="4">
    <source>
        <dbReference type="ARBA" id="ARBA00022475"/>
    </source>
</evidence>
<evidence type="ECO:0000313" key="13">
    <source>
        <dbReference type="EMBL" id="EAR11353.1"/>
    </source>
</evidence>
<proteinExistence type="inferred from homology"/>
<evidence type="ECO:0000256" key="7">
    <source>
        <dbReference type="ARBA" id="ARBA00022927"/>
    </source>
</evidence>
<feature type="region of interest" description="Disordered" evidence="10">
    <location>
        <begin position="99"/>
        <end position="118"/>
    </location>
</feature>
<feature type="compositionally biased region" description="Pro residues" evidence="10">
    <location>
        <begin position="74"/>
        <end position="86"/>
    </location>
</feature>
<evidence type="ECO:0000256" key="2">
    <source>
        <dbReference type="ARBA" id="ARBA00006555"/>
    </source>
</evidence>